<evidence type="ECO:0000313" key="3">
    <source>
        <dbReference type="Proteomes" id="UP000188324"/>
    </source>
</evidence>
<feature type="transmembrane region" description="Helical" evidence="1">
    <location>
        <begin position="6"/>
        <end position="25"/>
    </location>
</feature>
<dbReference type="EMBL" id="CP019605">
    <property type="protein sequence ID" value="AQP45060.1"/>
    <property type="molecule type" value="Genomic_DNA"/>
</dbReference>
<dbReference type="AlphaFoldDB" id="A0A1Q2CG73"/>
<evidence type="ECO:0000256" key="1">
    <source>
        <dbReference type="SAM" id="Phobius"/>
    </source>
</evidence>
<feature type="transmembrane region" description="Helical" evidence="1">
    <location>
        <begin position="37"/>
        <end position="56"/>
    </location>
</feature>
<feature type="transmembrane region" description="Helical" evidence="1">
    <location>
        <begin position="99"/>
        <end position="115"/>
    </location>
</feature>
<protein>
    <recommendedName>
        <fullName evidence="4">Fe-S protein</fullName>
    </recommendedName>
</protein>
<reference evidence="2 3" key="1">
    <citation type="journal article" date="2016" name="Int. J. Syst. Evol. Microbiol.">
        <title>Tessaracoccus flavus sp. nov., isolated from the drainage system of a lindane-producing factory.</title>
        <authorList>
            <person name="Kumari R."/>
            <person name="Singh P."/>
            <person name="Schumann P."/>
            <person name="Lal R."/>
        </authorList>
    </citation>
    <scope>NUCLEOTIDE SEQUENCE [LARGE SCALE GENOMIC DNA]</scope>
    <source>
        <strain evidence="2 3">RP1T</strain>
    </source>
</reference>
<proteinExistence type="predicted"/>
<name>A0A1Q2CG73_9ACTN</name>
<dbReference type="RefSeq" id="WP_077342751.1">
    <property type="nucleotide sequence ID" value="NZ_CP019605.1"/>
</dbReference>
<keyword evidence="1" id="KW-0812">Transmembrane</keyword>
<keyword evidence="3" id="KW-1185">Reference proteome</keyword>
<dbReference type="STRING" id="1610493.RPIT_09890"/>
<organism evidence="2 3">
    <name type="scientific">Tessaracoccus flavus</name>
    <dbReference type="NCBI Taxonomy" id="1610493"/>
    <lineage>
        <taxon>Bacteria</taxon>
        <taxon>Bacillati</taxon>
        <taxon>Actinomycetota</taxon>
        <taxon>Actinomycetes</taxon>
        <taxon>Propionibacteriales</taxon>
        <taxon>Propionibacteriaceae</taxon>
        <taxon>Tessaracoccus</taxon>
    </lineage>
</organism>
<sequence length="116" mass="12636">MEFLFNLALLFHFIGFAALFGGAFVQAKGPRRIINPAMFHGALTMLVTGLLLVGVWEMGSFRDGDPNHLKIGIKFLVLVGVFVFVLVNRKKDNVPAGQFWAIAGLTALNAAIAVFM</sequence>
<gene>
    <name evidence="2" type="ORF">RPIT_09890</name>
</gene>
<accession>A0A1Q2CG73</accession>
<dbReference type="Proteomes" id="UP000188324">
    <property type="component" value="Chromosome"/>
</dbReference>
<feature type="transmembrane region" description="Helical" evidence="1">
    <location>
        <begin position="68"/>
        <end position="87"/>
    </location>
</feature>
<keyword evidence="1" id="KW-1133">Transmembrane helix</keyword>
<evidence type="ECO:0000313" key="2">
    <source>
        <dbReference type="EMBL" id="AQP45060.1"/>
    </source>
</evidence>
<evidence type="ECO:0008006" key="4">
    <source>
        <dbReference type="Google" id="ProtNLM"/>
    </source>
</evidence>
<keyword evidence="1" id="KW-0472">Membrane</keyword>
<dbReference type="KEGG" id="tfl:RPIT_09890"/>